<dbReference type="Gene3D" id="3.40.50.1950">
    <property type="entry name" value="Flavin prenyltransferase-like"/>
    <property type="match status" value="1"/>
</dbReference>
<evidence type="ECO:0000256" key="1">
    <source>
        <dbReference type="ARBA" id="ARBA00022793"/>
    </source>
</evidence>
<dbReference type="GO" id="GO:0010181">
    <property type="term" value="F:FMN binding"/>
    <property type="evidence" value="ECO:0007669"/>
    <property type="project" value="InterPro"/>
</dbReference>
<dbReference type="NCBIfam" id="TIGR00521">
    <property type="entry name" value="coaBC_dfp"/>
    <property type="match status" value="1"/>
</dbReference>
<dbReference type="GO" id="GO:0015941">
    <property type="term" value="P:pantothenate catabolic process"/>
    <property type="evidence" value="ECO:0007669"/>
    <property type="project" value="InterPro"/>
</dbReference>
<keyword evidence="2" id="KW-0456">Lyase</keyword>
<dbReference type="AlphaFoldDB" id="A0A6J6KN02"/>
<sequence>MSLPGREVILGIGGGIAAYKACDLLRRLQDDGYLVTVVPTPAALNFVGSATWEALSGRPVYTQVWENISTVPHVTLAKNADFIIIAPATADLIARLTHGRADDLLTNVVLSSEAPKILVPAMHPAMWKNPATIANVETLRSRGFHIIEPDTGRLTGSDSGQGRFPETARILERFHEIVGRKADLLGKRILISAGGTREAIDPVRFIGNRSSGKQGFAIAAAAVARGATVHLVAANSSLPDIAGVSVERVESTQEMGEALERKFPDSDILIMSAAVADARPVTSSKEKIKKDNLHEITLVSNPDLLAGLAGKKSPSQRIVGFAAETGDLIANAQSKLLAKGLDLVYVNDVSGGAIFGSEETSGTLIAKDGSSVNFVGVSKDTLANALLDQLLLQIG</sequence>
<dbReference type="PANTHER" id="PTHR14359:SF6">
    <property type="entry name" value="PHOSPHOPANTOTHENOYLCYSTEINE DECARBOXYLASE"/>
    <property type="match status" value="1"/>
</dbReference>
<protein>
    <submittedName>
        <fullName evidence="5">Unannotated protein</fullName>
    </submittedName>
</protein>
<proteinExistence type="inferred from homology"/>
<dbReference type="GO" id="GO:0004633">
    <property type="term" value="F:phosphopantothenoylcysteine decarboxylase activity"/>
    <property type="evidence" value="ECO:0007669"/>
    <property type="project" value="InterPro"/>
</dbReference>
<reference evidence="5" key="1">
    <citation type="submission" date="2020-05" db="EMBL/GenBank/DDBJ databases">
        <authorList>
            <person name="Chiriac C."/>
            <person name="Salcher M."/>
            <person name="Ghai R."/>
            <person name="Kavagutti S V."/>
        </authorList>
    </citation>
    <scope>NUCLEOTIDE SEQUENCE</scope>
</reference>
<evidence type="ECO:0000256" key="2">
    <source>
        <dbReference type="ARBA" id="ARBA00023239"/>
    </source>
</evidence>
<dbReference type="SUPFAM" id="SSF52507">
    <property type="entry name" value="Homo-oligomeric flavin-containing Cys decarboxylases, HFCD"/>
    <property type="match status" value="1"/>
</dbReference>
<keyword evidence="1" id="KW-0210">Decarboxylase</keyword>
<feature type="domain" description="Flavoprotein" evidence="3">
    <location>
        <begin position="7"/>
        <end position="173"/>
    </location>
</feature>
<accession>A0A6J6KN02</accession>
<gene>
    <name evidence="5" type="ORF">UFOPK2254_00129</name>
</gene>
<evidence type="ECO:0000313" key="5">
    <source>
        <dbReference type="EMBL" id="CAB4650636.1"/>
    </source>
</evidence>
<dbReference type="InterPro" id="IPR007085">
    <property type="entry name" value="DNA/pantothenate-metab_flavo_C"/>
</dbReference>
<name>A0A6J6KN02_9ZZZZ</name>
<dbReference type="SUPFAM" id="SSF102645">
    <property type="entry name" value="CoaB-like"/>
    <property type="match status" value="1"/>
</dbReference>
<evidence type="ECO:0000259" key="3">
    <source>
        <dbReference type="Pfam" id="PF02441"/>
    </source>
</evidence>
<dbReference type="PANTHER" id="PTHR14359">
    <property type="entry name" value="HOMO-OLIGOMERIC FLAVIN CONTAINING CYS DECARBOXYLASE FAMILY"/>
    <property type="match status" value="1"/>
</dbReference>
<dbReference type="HAMAP" id="MF_02225">
    <property type="entry name" value="CoaBC"/>
    <property type="match status" value="1"/>
</dbReference>
<organism evidence="5">
    <name type="scientific">freshwater metagenome</name>
    <dbReference type="NCBI Taxonomy" id="449393"/>
    <lineage>
        <taxon>unclassified sequences</taxon>
        <taxon>metagenomes</taxon>
        <taxon>ecological metagenomes</taxon>
    </lineage>
</organism>
<dbReference type="EMBL" id="CAEZWO010000006">
    <property type="protein sequence ID" value="CAB4650636.1"/>
    <property type="molecule type" value="Genomic_DNA"/>
</dbReference>
<dbReference type="GO" id="GO:0071513">
    <property type="term" value="C:phosphopantothenoylcysteine decarboxylase complex"/>
    <property type="evidence" value="ECO:0007669"/>
    <property type="project" value="TreeGrafter"/>
</dbReference>
<dbReference type="InterPro" id="IPR003382">
    <property type="entry name" value="Flavoprotein"/>
</dbReference>
<dbReference type="InterPro" id="IPR036551">
    <property type="entry name" value="Flavin_trans-like"/>
</dbReference>
<dbReference type="GO" id="GO:0015937">
    <property type="term" value="P:coenzyme A biosynthetic process"/>
    <property type="evidence" value="ECO:0007669"/>
    <property type="project" value="InterPro"/>
</dbReference>
<feature type="domain" description="DNA/pantothenate metabolism flavoprotein C-terminal" evidence="4">
    <location>
        <begin position="185"/>
        <end position="390"/>
    </location>
</feature>
<evidence type="ECO:0000259" key="4">
    <source>
        <dbReference type="Pfam" id="PF04127"/>
    </source>
</evidence>
<dbReference type="Pfam" id="PF04127">
    <property type="entry name" value="DFP"/>
    <property type="match status" value="1"/>
</dbReference>
<dbReference type="InterPro" id="IPR035929">
    <property type="entry name" value="CoaB-like_sf"/>
</dbReference>
<dbReference type="GO" id="GO:0004632">
    <property type="term" value="F:phosphopantothenate--cysteine ligase activity"/>
    <property type="evidence" value="ECO:0007669"/>
    <property type="project" value="InterPro"/>
</dbReference>
<dbReference type="InterPro" id="IPR005252">
    <property type="entry name" value="CoaBC"/>
</dbReference>
<dbReference type="Gene3D" id="3.40.50.10300">
    <property type="entry name" value="CoaB-like"/>
    <property type="match status" value="1"/>
</dbReference>
<dbReference type="Pfam" id="PF02441">
    <property type="entry name" value="Flavoprotein"/>
    <property type="match status" value="1"/>
</dbReference>